<dbReference type="PANTHER" id="PTHR30537">
    <property type="entry name" value="HTH-TYPE TRANSCRIPTIONAL REGULATOR"/>
    <property type="match status" value="1"/>
</dbReference>
<reference evidence="7" key="1">
    <citation type="journal article" date="2019" name="Int. J. Syst. Evol. Microbiol.">
        <title>The Global Catalogue of Microorganisms (GCM) 10K type strain sequencing project: providing services to taxonomists for standard genome sequencing and annotation.</title>
        <authorList>
            <consortium name="The Broad Institute Genomics Platform"/>
            <consortium name="The Broad Institute Genome Sequencing Center for Infectious Disease"/>
            <person name="Wu L."/>
            <person name="Ma J."/>
        </authorList>
    </citation>
    <scope>NUCLEOTIDE SEQUENCE [LARGE SCALE GENOMIC DNA]</scope>
    <source>
        <strain evidence="7">JCM 16916</strain>
    </source>
</reference>
<keyword evidence="3" id="KW-0238">DNA-binding</keyword>
<dbReference type="Proteomes" id="UP001501727">
    <property type="component" value="Unassembled WGS sequence"/>
</dbReference>
<evidence type="ECO:0000259" key="5">
    <source>
        <dbReference type="PROSITE" id="PS50931"/>
    </source>
</evidence>
<accession>A0ABP7MDZ9</accession>
<name>A0ABP7MDZ9_9GAMM</name>
<protein>
    <submittedName>
        <fullName evidence="6">LysR substrate-binding domain-containing protein</fullName>
    </submittedName>
</protein>
<gene>
    <name evidence="6" type="ORF">GCM10022229_13560</name>
</gene>
<dbReference type="PRINTS" id="PR00039">
    <property type="entry name" value="HTHLYSR"/>
</dbReference>
<keyword evidence="4" id="KW-0804">Transcription</keyword>
<dbReference type="InterPro" id="IPR036388">
    <property type="entry name" value="WH-like_DNA-bd_sf"/>
</dbReference>
<evidence type="ECO:0000313" key="6">
    <source>
        <dbReference type="EMBL" id="GAA3921165.1"/>
    </source>
</evidence>
<proteinExistence type="inferred from homology"/>
<evidence type="ECO:0000256" key="4">
    <source>
        <dbReference type="ARBA" id="ARBA00023163"/>
    </source>
</evidence>
<dbReference type="PROSITE" id="PS50931">
    <property type="entry name" value="HTH_LYSR"/>
    <property type="match status" value="1"/>
</dbReference>
<organism evidence="6 7">
    <name type="scientific">Luteimonas lutimaris</name>
    <dbReference type="NCBI Taxonomy" id="698645"/>
    <lineage>
        <taxon>Bacteria</taxon>
        <taxon>Pseudomonadati</taxon>
        <taxon>Pseudomonadota</taxon>
        <taxon>Gammaproteobacteria</taxon>
        <taxon>Lysobacterales</taxon>
        <taxon>Lysobacteraceae</taxon>
        <taxon>Luteimonas</taxon>
    </lineage>
</organism>
<evidence type="ECO:0000256" key="3">
    <source>
        <dbReference type="ARBA" id="ARBA00023125"/>
    </source>
</evidence>
<comment type="similarity">
    <text evidence="1">Belongs to the LysR transcriptional regulatory family.</text>
</comment>
<dbReference type="InterPro" id="IPR036390">
    <property type="entry name" value="WH_DNA-bd_sf"/>
</dbReference>
<dbReference type="EMBL" id="BAAAZU010000006">
    <property type="protein sequence ID" value="GAA3921165.1"/>
    <property type="molecule type" value="Genomic_DNA"/>
</dbReference>
<sequence length="316" mass="34289">MNLRPALLPSLGVFAAAARHQNFAHAADELHLTASAVSHHVRKLEASLGVALFRRHARGVTLTGEGRLLADAAAAAVSDLDAVAQSLGRNDDRQRLRVNTLHSLAHCWLLPRLPRFLSMHPDLRISLDTDMSLARFDDGGPDMAIRHGAGHWPGLRARHLMDDALFPVAAPLLPGIAGIAGPGDLLAFPLLSDLALQGWPEWFRAAGLRGQRLPEMHMFNDSTDVMRAAAVGIGIGLARQHIVAPWLQRSELQRLPGPALKTRFAYYIVHPAHRRPRAPAAAFIEWLREEARGMTVAEAEVQVLSGGRGKAARKGG</sequence>
<dbReference type="InterPro" id="IPR058163">
    <property type="entry name" value="LysR-type_TF_proteobact-type"/>
</dbReference>
<keyword evidence="2" id="KW-0805">Transcription regulation</keyword>
<evidence type="ECO:0000313" key="7">
    <source>
        <dbReference type="Proteomes" id="UP001501727"/>
    </source>
</evidence>
<keyword evidence="7" id="KW-1185">Reference proteome</keyword>
<dbReference type="Pfam" id="PF00126">
    <property type="entry name" value="HTH_1"/>
    <property type="match status" value="1"/>
</dbReference>
<dbReference type="SUPFAM" id="SSF53850">
    <property type="entry name" value="Periplasmic binding protein-like II"/>
    <property type="match status" value="1"/>
</dbReference>
<evidence type="ECO:0000256" key="2">
    <source>
        <dbReference type="ARBA" id="ARBA00023015"/>
    </source>
</evidence>
<dbReference type="InterPro" id="IPR000847">
    <property type="entry name" value="LysR_HTH_N"/>
</dbReference>
<dbReference type="PANTHER" id="PTHR30537:SF79">
    <property type="entry name" value="TRANSCRIPTIONAL REGULATOR-RELATED"/>
    <property type="match status" value="1"/>
</dbReference>
<evidence type="ECO:0000256" key="1">
    <source>
        <dbReference type="ARBA" id="ARBA00009437"/>
    </source>
</evidence>
<dbReference type="SUPFAM" id="SSF46785">
    <property type="entry name" value="Winged helix' DNA-binding domain"/>
    <property type="match status" value="1"/>
</dbReference>
<dbReference type="RefSeq" id="WP_344759215.1">
    <property type="nucleotide sequence ID" value="NZ_BAAAZU010000006.1"/>
</dbReference>
<dbReference type="InterPro" id="IPR005119">
    <property type="entry name" value="LysR_subst-bd"/>
</dbReference>
<dbReference type="Gene3D" id="1.10.10.10">
    <property type="entry name" value="Winged helix-like DNA-binding domain superfamily/Winged helix DNA-binding domain"/>
    <property type="match status" value="1"/>
</dbReference>
<comment type="caution">
    <text evidence="6">The sequence shown here is derived from an EMBL/GenBank/DDBJ whole genome shotgun (WGS) entry which is preliminary data.</text>
</comment>
<dbReference type="Pfam" id="PF03466">
    <property type="entry name" value="LysR_substrate"/>
    <property type="match status" value="1"/>
</dbReference>
<dbReference type="CDD" id="cd08432">
    <property type="entry name" value="PBP2_GcdR_TrpI_HvrB_AmpR_like"/>
    <property type="match status" value="1"/>
</dbReference>
<feature type="domain" description="HTH lysR-type" evidence="5">
    <location>
        <begin position="1"/>
        <end position="63"/>
    </location>
</feature>
<dbReference type="Gene3D" id="3.40.190.10">
    <property type="entry name" value="Periplasmic binding protein-like II"/>
    <property type="match status" value="2"/>
</dbReference>